<dbReference type="Gene3D" id="3.90.550.10">
    <property type="entry name" value="Spore Coat Polysaccharide Biosynthesis Protein SpsA, Chain A"/>
    <property type="match status" value="1"/>
</dbReference>
<proteinExistence type="predicted"/>
<dbReference type="AlphaFoldDB" id="A0A563U2F7"/>
<dbReference type="CDD" id="cd06433">
    <property type="entry name" value="GT_2_WfgS_like"/>
    <property type="match status" value="1"/>
</dbReference>
<accession>A0A563U2F7</accession>
<dbReference type="Pfam" id="PF00535">
    <property type="entry name" value="Glycos_transf_2"/>
    <property type="match status" value="1"/>
</dbReference>
<dbReference type="InterPro" id="IPR001173">
    <property type="entry name" value="Glyco_trans_2-like"/>
</dbReference>
<reference evidence="2 3" key="1">
    <citation type="submission" date="2019-07" db="EMBL/GenBank/DDBJ databases">
        <authorList>
            <person name="Kim J."/>
        </authorList>
    </citation>
    <scope>NUCLEOTIDE SEQUENCE [LARGE SCALE GENOMIC DNA]</scope>
    <source>
        <strain evidence="3">dk17</strain>
    </source>
</reference>
<dbReference type="GO" id="GO:0016758">
    <property type="term" value="F:hexosyltransferase activity"/>
    <property type="evidence" value="ECO:0007669"/>
    <property type="project" value="UniProtKB-ARBA"/>
</dbReference>
<protein>
    <submittedName>
        <fullName evidence="2">Glycosyltransferase</fullName>
    </submittedName>
</protein>
<feature type="domain" description="Glycosyltransferase 2-like" evidence="1">
    <location>
        <begin position="36"/>
        <end position="162"/>
    </location>
</feature>
<keyword evidence="2" id="KW-0808">Transferase</keyword>
<sequence>MGLLSLLPPTSKFGWPWTIQTNPEIYSAKKNWPKITIVTPSYNQANFLEQTIRSVLLQNYPNVEFIIIDGGSTDGSAEIIKKYSPWISYWQSEKDGGQGNAINQGFSLSSGDIHAWINSDDYYTQDAFFKVANAFIKRRVDFVYGFAQTFNTSTNKVETVKVMPHSDYFIKMPNLAQPSCFWTSKIHQPIWEELHCALDYELWLRLLKGQKRKRIREVLSVANVHDDAKTHDPKIKDRWHQDHLKIWSEDGHGPVPEWKRVALLDRIRKKIYRTFNWI</sequence>
<comment type="caution">
    <text evidence="2">The sequence shown here is derived from an EMBL/GenBank/DDBJ whole genome shotgun (WGS) entry which is preliminary data.</text>
</comment>
<keyword evidence="3" id="KW-1185">Reference proteome</keyword>
<dbReference type="PANTHER" id="PTHR22916">
    <property type="entry name" value="GLYCOSYLTRANSFERASE"/>
    <property type="match status" value="1"/>
</dbReference>
<evidence type="ECO:0000313" key="2">
    <source>
        <dbReference type="EMBL" id="TWR25269.1"/>
    </source>
</evidence>
<gene>
    <name evidence="2" type="ORF">FPZ43_17065</name>
</gene>
<evidence type="ECO:0000313" key="3">
    <source>
        <dbReference type="Proteomes" id="UP000320042"/>
    </source>
</evidence>
<dbReference type="Proteomes" id="UP000320042">
    <property type="component" value="Unassembled WGS sequence"/>
</dbReference>
<evidence type="ECO:0000259" key="1">
    <source>
        <dbReference type="Pfam" id="PF00535"/>
    </source>
</evidence>
<dbReference type="InterPro" id="IPR029044">
    <property type="entry name" value="Nucleotide-diphossugar_trans"/>
</dbReference>
<organism evidence="2 3">
    <name type="scientific">Mucilaginibacter pallidiroseus</name>
    <dbReference type="NCBI Taxonomy" id="2599295"/>
    <lineage>
        <taxon>Bacteria</taxon>
        <taxon>Pseudomonadati</taxon>
        <taxon>Bacteroidota</taxon>
        <taxon>Sphingobacteriia</taxon>
        <taxon>Sphingobacteriales</taxon>
        <taxon>Sphingobacteriaceae</taxon>
        <taxon>Mucilaginibacter</taxon>
    </lineage>
</organism>
<dbReference type="SUPFAM" id="SSF53448">
    <property type="entry name" value="Nucleotide-diphospho-sugar transferases"/>
    <property type="match status" value="1"/>
</dbReference>
<dbReference type="PANTHER" id="PTHR22916:SF65">
    <property type="entry name" value="SLR1065 PROTEIN"/>
    <property type="match status" value="1"/>
</dbReference>
<dbReference type="OrthoDB" id="9788101at2"/>
<dbReference type="EMBL" id="VOEJ01000009">
    <property type="protein sequence ID" value="TWR25269.1"/>
    <property type="molecule type" value="Genomic_DNA"/>
</dbReference>
<name>A0A563U2F7_9SPHI</name>